<dbReference type="EMBL" id="CP011770">
    <property type="protein sequence ID" value="AKM09431.1"/>
    <property type="molecule type" value="Genomic_DNA"/>
</dbReference>
<dbReference type="Proteomes" id="UP000035287">
    <property type="component" value="Chromosome"/>
</dbReference>
<organism evidence="1 2">
    <name type="scientific">Croceicoccus naphthovorans</name>
    <dbReference type="NCBI Taxonomy" id="1348774"/>
    <lineage>
        <taxon>Bacteria</taxon>
        <taxon>Pseudomonadati</taxon>
        <taxon>Pseudomonadota</taxon>
        <taxon>Alphaproteobacteria</taxon>
        <taxon>Sphingomonadales</taxon>
        <taxon>Erythrobacteraceae</taxon>
        <taxon>Croceicoccus</taxon>
    </lineage>
</organism>
<dbReference type="Pfam" id="PF03797">
    <property type="entry name" value="Autotransporter"/>
    <property type="match status" value="1"/>
</dbReference>
<accession>A0A0G3XFL3</accession>
<evidence type="ECO:0000313" key="1">
    <source>
        <dbReference type="EMBL" id="AKM09431.1"/>
    </source>
</evidence>
<evidence type="ECO:0000313" key="2">
    <source>
        <dbReference type="Proteomes" id="UP000035287"/>
    </source>
</evidence>
<dbReference type="STRING" id="1348774.AB433_04650"/>
<dbReference type="GO" id="GO:0019867">
    <property type="term" value="C:outer membrane"/>
    <property type="evidence" value="ECO:0007669"/>
    <property type="project" value="InterPro"/>
</dbReference>
<dbReference type="PATRIC" id="fig|1348774.3.peg.977"/>
<dbReference type="AlphaFoldDB" id="A0A0G3XFL3"/>
<dbReference type="RefSeq" id="WP_047820119.1">
    <property type="nucleotide sequence ID" value="NZ_CP011770.1"/>
</dbReference>
<dbReference type="InterPro" id="IPR005546">
    <property type="entry name" value="Autotransporte_beta"/>
</dbReference>
<reference evidence="1 2" key="1">
    <citation type="submission" date="2015-06" db="EMBL/GenBank/DDBJ databases">
        <authorList>
            <person name="Zeng Y."/>
            <person name="Huang Y."/>
        </authorList>
    </citation>
    <scope>NUCLEOTIDE SEQUENCE [LARGE SCALE GENOMIC DNA]</scope>
    <source>
        <strain evidence="1 2">PQ-2</strain>
    </source>
</reference>
<gene>
    <name evidence="1" type="ORF">AB433_04650</name>
</gene>
<name>A0A0G3XFL3_9SPHN</name>
<keyword evidence="2" id="KW-1185">Reference proteome</keyword>
<dbReference type="SMART" id="SM00869">
    <property type="entry name" value="Autotransporter"/>
    <property type="match status" value="1"/>
</dbReference>
<proteinExistence type="predicted"/>
<dbReference type="SUPFAM" id="SSF103515">
    <property type="entry name" value="Autotransporter"/>
    <property type="match status" value="1"/>
</dbReference>
<dbReference type="Gene3D" id="2.40.128.130">
    <property type="entry name" value="Autotransporter beta-domain"/>
    <property type="match status" value="1"/>
</dbReference>
<dbReference type="InterPro" id="IPR036709">
    <property type="entry name" value="Autotransporte_beta_dom_sf"/>
</dbReference>
<dbReference type="PROSITE" id="PS51208">
    <property type="entry name" value="AUTOTRANSPORTER"/>
    <property type="match status" value="1"/>
</dbReference>
<dbReference type="KEGG" id="cna:AB433_04650"/>
<protein>
    <submittedName>
        <fullName evidence="1">Uncharacterized protein</fullName>
    </submittedName>
</protein>
<sequence>MNLGLAASYQDTDFDLDRSGFGSGQIETINVLGYLGVDLLGLNLRAGGGYGWSNIDTQRSVAFGSFAGSLAADYDGKSLFAFAEAGFPIALGTSTIEPYVGIRVSEVKTEALAESGGPAALTLAKAEENASAATVGVRASSAPDRPLWVKLNAGYEHGFDDLVPTSTARFVDGDSFTVRGTPLAEDGGFLQAEVLFNTSATSSLGLVFDGFIGDHSQQVAGGVKFSLGF</sequence>
<dbReference type="NCBIfam" id="TIGR01414">
    <property type="entry name" value="autotrans_barl"/>
    <property type="match status" value="1"/>
</dbReference>
<dbReference type="InterPro" id="IPR006315">
    <property type="entry name" value="OM_autotransptr_brl_dom"/>
</dbReference>